<evidence type="ECO:0000313" key="2">
    <source>
        <dbReference type="EMBL" id="KZV41602.1"/>
    </source>
</evidence>
<protein>
    <submittedName>
        <fullName evidence="2">Uncharacterized protein</fullName>
    </submittedName>
</protein>
<evidence type="ECO:0000256" key="1">
    <source>
        <dbReference type="SAM" id="MobiDB-lite"/>
    </source>
</evidence>
<keyword evidence="3" id="KW-1185">Reference proteome</keyword>
<sequence>MRDSAVGWDISGSGGAGRGSQRHLPCVVCYHKRRISHPILACWGYHGYSAGRGVDPTGGAPGGG</sequence>
<dbReference type="Proteomes" id="UP000250235">
    <property type="component" value="Unassembled WGS sequence"/>
</dbReference>
<dbReference type="EMBL" id="KQ999417">
    <property type="protein sequence ID" value="KZV41602.1"/>
    <property type="molecule type" value="Genomic_DNA"/>
</dbReference>
<feature type="region of interest" description="Disordered" evidence="1">
    <location>
        <begin position="1"/>
        <end position="22"/>
    </location>
</feature>
<dbReference type="AlphaFoldDB" id="A0A2Z7C422"/>
<reference evidence="2 3" key="1">
    <citation type="journal article" date="2015" name="Proc. Natl. Acad. Sci. U.S.A.">
        <title>The resurrection genome of Boea hygrometrica: A blueprint for survival of dehydration.</title>
        <authorList>
            <person name="Xiao L."/>
            <person name="Yang G."/>
            <person name="Zhang L."/>
            <person name="Yang X."/>
            <person name="Zhao S."/>
            <person name="Ji Z."/>
            <person name="Zhou Q."/>
            <person name="Hu M."/>
            <person name="Wang Y."/>
            <person name="Chen M."/>
            <person name="Xu Y."/>
            <person name="Jin H."/>
            <person name="Xiao X."/>
            <person name="Hu G."/>
            <person name="Bao F."/>
            <person name="Hu Y."/>
            <person name="Wan P."/>
            <person name="Li L."/>
            <person name="Deng X."/>
            <person name="Kuang T."/>
            <person name="Xiang C."/>
            <person name="Zhu J.K."/>
            <person name="Oliver M.J."/>
            <person name="He Y."/>
        </authorList>
    </citation>
    <scope>NUCLEOTIDE SEQUENCE [LARGE SCALE GENOMIC DNA]</scope>
    <source>
        <strain evidence="3">cv. XS01</strain>
    </source>
</reference>
<organism evidence="2 3">
    <name type="scientific">Dorcoceras hygrometricum</name>
    <dbReference type="NCBI Taxonomy" id="472368"/>
    <lineage>
        <taxon>Eukaryota</taxon>
        <taxon>Viridiplantae</taxon>
        <taxon>Streptophyta</taxon>
        <taxon>Embryophyta</taxon>
        <taxon>Tracheophyta</taxon>
        <taxon>Spermatophyta</taxon>
        <taxon>Magnoliopsida</taxon>
        <taxon>eudicotyledons</taxon>
        <taxon>Gunneridae</taxon>
        <taxon>Pentapetalae</taxon>
        <taxon>asterids</taxon>
        <taxon>lamiids</taxon>
        <taxon>Lamiales</taxon>
        <taxon>Gesneriaceae</taxon>
        <taxon>Didymocarpoideae</taxon>
        <taxon>Trichosporeae</taxon>
        <taxon>Loxocarpinae</taxon>
        <taxon>Dorcoceras</taxon>
    </lineage>
</organism>
<proteinExistence type="predicted"/>
<evidence type="ECO:0000313" key="3">
    <source>
        <dbReference type="Proteomes" id="UP000250235"/>
    </source>
</evidence>
<name>A0A2Z7C422_9LAMI</name>
<gene>
    <name evidence="2" type="ORF">F511_15371</name>
</gene>
<accession>A0A2Z7C422</accession>